<dbReference type="GO" id="GO:0005506">
    <property type="term" value="F:iron ion binding"/>
    <property type="evidence" value="ECO:0007669"/>
    <property type="project" value="TreeGrafter"/>
</dbReference>
<evidence type="ECO:0000313" key="4">
    <source>
        <dbReference type="Proteomes" id="UP000068026"/>
    </source>
</evidence>
<dbReference type="PANTHER" id="PTHR35177">
    <property type="entry name" value="HYDROGENASE MATURATION FACTOR HYBG"/>
    <property type="match status" value="1"/>
</dbReference>
<evidence type="ECO:0000256" key="1">
    <source>
        <dbReference type="ARBA" id="ARBA00006018"/>
    </source>
</evidence>
<dbReference type="OrthoDB" id="9806017at2"/>
<comment type="similarity">
    <text evidence="1">Belongs to the HupF/HypC family.</text>
</comment>
<reference evidence="4" key="2">
    <citation type="submission" date="2016-01" db="EMBL/GenBank/DDBJ databases">
        <authorList>
            <person name="Poehlein A."/>
            <person name="Schlien K."/>
            <person name="Gottschalk G."/>
            <person name="Buckel W."/>
            <person name="Daniel R."/>
        </authorList>
    </citation>
    <scope>NUCLEOTIDE SEQUENCE [LARGE SCALE GENOMIC DNA]</scope>
    <source>
        <strain evidence="4">X2</strain>
    </source>
</reference>
<proteinExistence type="inferred from homology"/>
<dbReference type="SUPFAM" id="SSF159127">
    <property type="entry name" value="HupF/HypC-like"/>
    <property type="match status" value="1"/>
</dbReference>
<dbReference type="Proteomes" id="UP000068026">
    <property type="component" value="Chromosome"/>
</dbReference>
<dbReference type="KEGG" id="cpro:CPRO_08800"/>
<dbReference type="AlphaFoldDB" id="A0A110A779"/>
<dbReference type="GO" id="GO:1902670">
    <property type="term" value="F:carbon dioxide binding"/>
    <property type="evidence" value="ECO:0007669"/>
    <property type="project" value="TreeGrafter"/>
</dbReference>
<keyword evidence="4" id="KW-1185">Reference proteome</keyword>
<dbReference type="GO" id="GO:0051604">
    <property type="term" value="P:protein maturation"/>
    <property type="evidence" value="ECO:0007669"/>
    <property type="project" value="TreeGrafter"/>
</dbReference>
<dbReference type="Gene3D" id="2.30.30.140">
    <property type="match status" value="1"/>
</dbReference>
<dbReference type="NCBIfam" id="TIGR00074">
    <property type="entry name" value="hypC_hupF"/>
    <property type="match status" value="1"/>
</dbReference>
<dbReference type="PRINTS" id="PR00445">
    <property type="entry name" value="HUPFHYPC"/>
</dbReference>
<evidence type="ECO:0000313" key="5">
    <source>
        <dbReference type="Proteomes" id="UP000184204"/>
    </source>
</evidence>
<evidence type="ECO:0000313" key="2">
    <source>
        <dbReference type="EMBL" id="AMJ40480.1"/>
    </source>
</evidence>
<reference evidence="2 4" key="1">
    <citation type="journal article" date="2016" name="Genome Announc.">
        <title>Complete Genome Sequence of the Amino Acid-Fermenting Clostridium propionicum X2 (DSM 1682).</title>
        <authorList>
            <person name="Poehlein A."/>
            <person name="Schlien K."/>
            <person name="Chowdhury N.P."/>
            <person name="Gottschalk G."/>
            <person name="Buckel W."/>
            <person name="Daniel R."/>
        </authorList>
    </citation>
    <scope>NUCLEOTIDE SEQUENCE [LARGE SCALE GENOMIC DNA]</scope>
    <source>
        <strain evidence="2 4">X2</strain>
    </source>
</reference>
<evidence type="ECO:0000313" key="3">
    <source>
        <dbReference type="EMBL" id="SHE40972.1"/>
    </source>
</evidence>
<gene>
    <name evidence="2" type="primary">hypC</name>
    <name evidence="2" type="ORF">CPRO_08800</name>
    <name evidence="3" type="ORF">SAMN02745151_00603</name>
</gene>
<protein>
    <submittedName>
        <fullName evidence="3">Hydrogenase expression/formation protein HypC</fullName>
    </submittedName>
    <submittedName>
        <fullName evidence="2">Hydrogenase isoenzymes formation protein HypC</fullName>
    </submittedName>
</protein>
<dbReference type="Proteomes" id="UP000184204">
    <property type="component" value="Unassembled WGS sequence"/>
</dbReference>
<dbReference type="InterPro" id="IPR001109">
    <property type="entry name" value="Hydrogenase_HupF/HypC"/>
</dbReference>
<dbReference type="InterPro" id="IPR019812">
    <property type="entry name" value="Hydgase_assmbl_chp_CS"/>
</dbReference>
<reference evidence="5" key="3">
    <citation type="submission" date="2016-11" db="EMBL/GenBank/DDBJ databases">
        <authorList>
            <person name="Jaros S."/>
            <person name="Januszkiewicz K."/>
            <person name="Wedrychowicz H."/>
        </authorList>
    </citation>
    <scope>NUCLEOTIDE SEQUENCE [LARGE SCALE GENOMIC DNA]</scope>
    <source>
        <strain evidence="5">DSM 1682</strain>
    </source>
</reference>
<organism evidence="3 5">
    <name type="scientific">Anaerotignum propionicum DSM 1682</name>
    <dbReference type="NCBI Taxonomy" id="991789"/>
    <lineage>
        <taxon>Bacteria</taxon>
        <taxon>Bacillati</taxon>
        <taxon>Bacillota</taxon>
        <taxon>Clostridia</taxon>
        <taxon>Lachnospirales</taxon>
        <taxon>Anaerotignaceae</taxon>
        <taxon>Anaerotignum</taxon>
    </lineage>
</organism>
<dbReference type="PANTHER" id="PTHR35177:SF2">
    <property type="entry name" value="HYDROGENASE MATURATION FACTOR HYBG"/>
    <property type="match status" value="1"/>
</dbReference>
<dbReference type="PROSITE" id="PS01097">
    <property type="entry name" value="HUPF_HYPC"/>
    <property type="match status" value="1"/>
</dbReference>
<name>A0A110A779_ANAPI</name>
<sequence>MCLAVPTKIISVDGKYAYVETMGVGQKINVQLIESPMAGDFVLLHAGFAIEKIDQEEYTFLNTILNEMINDDENGTGN</sequence>
<accession>A0A110A779</accession>
<dbReference type="EMBL" id="FQUA01000002">
    <property type="protein sequence ID" value="SHE40972.1"/>
    <property type="molecule type" value="Genomic_DNA"/>
</dbReference>
<dbReference type="EMBL" id="CP014223">
    <property type="protein sequence ID" value="AMJ40480.1"/>
    <property type="molecule type" value="Genomic_DNA"/>
</dbReference>
<dbReference type="RefSeq" id="WP_066048198.1">
    <property type="nucleotide sequence ID" value="NZ_CP014223.1"/>
</dbReference>
<reference evidence="3" key="4">
    <citation type="submission" date="2016-11" db="EMBL/GenBank/DDBJ databases">
        <authorList>
            <person name="Varghese N."/>
            <person name="Submissions S."/>
        </authorList>
    </citation>
    <scope>NUCLEOTIDE SEQUENCE</scope>
    <source>
        <strain evidence="3">DSM 1682</strain>
    </source>
</reference>
<dbReference type="Pfam" id="PF01455">
    <property type="entry name" value="HupF_HypC"/>
    <property type="match status" value="1"/>
</dbReference>